<feature type="chain" id="PRO_5047134998" description="Lipoprotein" evidence="1">
    <location>
        <begin position="19"/>
        <end position="146"/>
    </location>
</feature>
<dbReference type="PROSITE" id="PS51257">
    <property type="entry name" value="PROKAR_LIPOPROTEIN"/>
    <property type="match status" value="1"/>
</dbReference>
<keyword evidence="3" id="KW-1185">Reference proteome</keyword>
<organism evidence="2 3">
    <name type="scientific">Marilutibacter chinensis</name>
    <dbReference type="NCBI Taxonomy" id="2912247"/>
    <lineage>
        <taxon>Bacteria</taxon>
        <taxon>Pseudomonadati</taxon>
        <taxon>Pseudomonadota</taxon>
        <taxon>Gammaproteobacteria</taxon>
        <taxon>Lysobacterales</taxon>
        <taxon>Lysobacteraceae</taxon>
        <taxon>Marilutibacter</taxon>
    </lineage>
</organism>
<evidence type="ECO:0000313" key="2">
    <source>
        <dbReference type="EMBL" id="MCF7223790.1"/>
    </source>
</evidence>
<feature type="signal peptide" evidence="1">
    <location>
        <begin position="1"/>
        <end position="18"/>
    </location>
</feature>
<reference evidence="2 3" key="1">
    <citation type="submission" date="2022-01" db="EMBL/GenBank/DDBJ databases">
        <title>Lysobacter chinensis sp. nov., a bacterium isolated from cow dung compost.</title>
        <authorList>
            <person name="Liu Y."/>
        </authorList>
    </citation>
    <scope>NUCLEOTIDE SEQUENCE [LARGE SCALE GENOMIC DNA]</scope>
    <source>
        <strain evidence="2 3">TLK-CK17</strain>
    </source>
</reference>
<dbReference type="RefSeq" id="WP_237056931.1">
    <property type="nucleotide sequence ID" value="NZ_JAKJPO010000023.1"/>
</dbReference>
<dbReference type="Proteomes" id="UP001430796">
    <property type="component" value="Unassembled WGS sequence"/>
</dbReference>
<gene>
    <name evidence="2" type="ORF">L3V18_18740</name>
</gene>
<comment type="caution">
    <text evidence="2">The sequence shown here is derived from an EMBL/GenBank/DDBJ whole genome shotgun (WGS) entry which is preliminary data.</text>
</comment>
<accession>A0ABS9I023</accession>
<name>A0ABS9I023_9GAMM</name>
<sequence length="146" mass="15982">MKRFLSLVAVVTLLGCVAAPLPMQSRVQGENVLTVAPGDSWTVVEFNESGESVRTLGLELTSEPAETCISGDWRKVKVVSDPARYTRDPAYIVSVNRIEILLNTSLCDAYDSYIFDKDANFGLGEHVAYGMFGGKTLGRVVAYRTK</sequence>
<proteinExistence type="predicted"/>
<reference evidence="3" key="2">
    <citation type="submission" date="2022-01" db="EMBL/GenBank/DDBJ databases">
        <title>Lysobacter chinensis sp. nov., a bacterium isolated from cow dung compost.</title>
        <authorList>
            <person name="Zhou L.Y."/>
        </authorList>
    </citation>
    <scope>NUCLEOTIDE SEQUENCE [LARGE SCALE GENOMIC DNA]</scope>
    <source>
        <strain evidence="3">TLK-CK17</strain>
    </source>
</reference>
<evidence type="ECO:0008006" key="4">
    <source>
        <dbReference type="Google" id="ProtNLM"/>
    </source>
</evidence>
<evidence type="ECO:0000313" key="3">
    <source>
        <dbReference type="Proteomes" id="UP001430796"/>
    </source>
</evidence>
<evidence type="ECO:0000256" key="1">
    <source>
        <dbReference type="SAM" id="SignalP"/>
    </source>
</evidence>
<keyword evidence="1" id="KW-0732">Signal</keyword>
<protein>
    <recommendedName>
        <fullName evidence="4">Lipoprotein</fullName>
    </recommendedName>
</protein>
<dbReference type="EMBL" id="JAKJPO010000023">
    <property type="protein sequence ID" value="MCF7223790.1"/>
    <property type="molecule type" value="Genomic_DNA"/>
</dbReference>
<reference evidence="2 3" key="3">
    <citation type="submission" date="2022-01" db="EMBL/GenBank/DDBJ databases">
        <authorList>
            <person name="Zhou L.Y."/>
        </authorList>
    </citation>
    <scope>NUCLEOTIDE SEQUENCE [LARGE SCALE GENOMIC DNA]</scope>
    <source>
        <strain evidence="2 3">TLK-CK17</strain>
    </source>
</reference>